<name>A0AAJ0CZF4_9HYPO</name>
<gene>
    <name evidence="3" type="ORF">QQS21_000255</name>
</gene>
<sequence>MEPVQRKPLGYTKIPSPQNQDEPAYPQLKTVRWALSWRPAATMFGLLGLGISSALGHHFFNKSLDSKPTRTAEIYGPSWGNQQRIGRYGLALAFLTKTLLAGAVAFAYKQHIWTNFRQRPYSLCGLNSMYDATSNIFAFASGEFLGKATVASLLAALVWTIPLSALITPSSLVMVLSTQNISTTMSVPTLNFNDTSLYYFAGMVGDVAPLLTRTTSSAASSARILPMVAVAFNASYNLRFDGPSLKCDTANGSTLEVIDRVFNMTKKAMGGDGGQAAYLAFTPAPTLFGSSNANLSDDIYSKFVADCVMGESDCTLLPNDDPTTMLPILARANEERLCCSLQNTSYSVTFRSTGQSQNLIQYAFHWKGMTSNFAFLKASQAIANLLNGMIGGRANNPNMANSGPELHLRTMRTRIMDTALIGIVNTSQAGTPQLQRELPPVPSQDQALSRNMSLGKLIEELSRNQTLSLFSDSRFWSQDGARVAVDQSLTITRWHYQSRNLWLAYGLAISAATVGALLGLRALHLNGVAYDTSFSTTLLTTRNITLDQLALGSSLGAQPVNEDVLKTKLMFGVLKKSPQESSPCVAHAAFGLEAEVSRIQKGQLLE</sequence>
<evidence type="ECO:0000256" key="2">
    <source>
        <dbReference type="SAM" id="Phobius"/>
    </source>
</evidence>
<comment type="caution">
    <text evidence="3">The sequence shown here is derived from an EMBL/GenBank/DDBJ whole genome shotgun (WGS) entry which is preliminary data.</text>
</comment>
<feature type="transmembrane region" description="Helical" evidence="2">
    <location>
        <begin position="88"/>
        <end position="108"/>
    </location>
</feature>
<feature type="transmembrane region" description="Helical" evidence="2">
    <location>
        <begin position="153"/>
        <end position="176"/>
    </location>
</feature>
<feature type="transmembrane region" description="Helical" evidence="2">
    <location>
        <begin position="40"/>
        <end position="60"/>
    </location>
</feature>
<dbReference type="AlphaFoldDB" id="A0AAJ0CZF4"/>
<keyword evidence="2" id="KW-1133">Transmembrane helix</keyword>
<dbReference type="PANTHER" id="PTHR35041">
    <property type="entry name" value="MEDIATOR OF RNA POLYMERASE II TRANSCRIPTION SUBUNIT 1"/>
    <property type="match status" value="1"/>
</dbReference>
<keyword evidence="4" id="KW-1185">Reference proteome</keyword>
<feature type="region of interest" description="Disordered" evidence="1">
    <location>
        <begin position="1"/>
        <end position="23"/>
    </location>
</feature>
<evidence type="ECO:0000313" key="3">
    <source>
        <dbReference type="EMBL" id="KAK2616877.1"/>
    </source>
</evidence>
<keyword evidence="2" id="KW-0812">Transmembrane</keyword>
<feature type="transmembrane region" description="Helical" evidence="2">
    <location>
        <begin position="502"/>
        <end position="523"/>
    </location>
</feature>
<evidence type="ECO:0000313" key="4">
    <source>
        <dbReference type="Proteomes" id="UP001251528"/>
    </source>
</evidence>
<organism evidence="3 4">
    <name type="scientific">Conoideocrella luteorostrata</name>
    <dbReference type="NCBI Taxonomy" id="1105319"/>
    <lineage>
        <taxon>Eukaryota</taxon>
        <taxon>Fungi</taxon>
        <taxon>Dikarya</taxon>
        <taxon>Ascomycota</taxon>
        <taxon>Pezizomycotina</taxon>
        <taxon>Sordariomycetes</taxon>
        <taxon>Hypocreomycetidae</taxon>
        <taxon>Hypocreales</taxon>
        <taxon>Clavicipitaceae</taxon>
        <taxon>Conoideocrella</taxon>
    </lineage>
</organism>
<dbReference type="Proteomes" id="UP001251528">
    <property type="component" value="Unassembled WGS sequence"/>
</dbReference>
<dbReference type="PANTHER" id="PTHR35041:SF6">
    <property type="entry name" value="FORMYLMETHIONINE DEFORMYLASE-LIKE PROTEIN-RELATED"/>
    <property type="match status" value="1"/>
</dbReference>
<reference evidence="3" key="1">
    <citation type="submission" date="2023-06" db="EMBL/GenBank/DDBJ databases">
        <title>Conoideocrella luteorostrata (Hypocreales: Clavicipitaceae), a potential biocontrol fungus for elongate hemlock scale in United States Christmas tree production areas.</title>
        <authorList>
            <person name="Barrett H."/>
            <person name="Lovett B."/>
            <person name="Macias A.M."/>
            <person name="Stajich J.E."/>
            <person name="Kasson M.T."/>
        </authorList>
    </citation>
    <scope>NUCLEOTIDE SEQUENCE</scope>
    <source>
        <strain evidence="3">ARSEF 14590</strain>
    </source>
</reference>
<evidence type="ECO:0000256" key="1">
    <source>
        <dbReference type="SAM" id="MobiDB-lite"/>
    </source>
</evidence>
<accession>A0AAJ0CZF4</accession>
<proteinExistence type="predicted"/>
<protein>
    <submittedName>
        <fullName evidence="3">Uncharacterized protein</fullName>
    </submittedName>
</protein>
<keyword evidence="2" id="KW-0472">Membrane</keyword>
<dbReference type="EMBL" id="JASWJB010000002">
    <property type="protein sequence ID" value="KAK2616877.1"/>
    <property type="molecule type" value="Genomic_DNA"/>
</dbReference>